<evidence type="ECO:0000313" key="2">
    <source>
        <dbReference type="Proteomes" id="UP000887566"/>
    </source>
</evidence>
<dbReference type="Proteomes" id="UP000887566">
    <property type="component" value="Unplaced"/>
</dbReference>
<reference evidence="3" key="1">
    <citation type="submission" date="2022-11" db="UniProtKB">
        <authorList>
            <consortium name="WormBaseParasite"/>
        </authorList>
    </citation>
    <scope>IDENTIFICATION</scope>
</reference>
<proteinExistence type="predicted"/>
<evidence type="ECO:0000256" key="1">
    <source>
        <dbReference type="SAM" id="MobiDB-lite"/>
    </source>
</evidence>
<feature type="region of interest" description="Disordered" evidence="1">
    <location>
        <begin position="198"/>
        <end position="223"/>
    </location>
</feature>
<organism evidence="2 3">
    <name type="scientific">Plectus sambesii</name>
    <dbReference type="NCBI Taxonomy" id="2011161"/>
    <lineage>
        <taxon>Eukaryota</taxon>
        <taxon>Metazoa</taxon>
        <taxon>Ecdysozoa</taxon>
        <taxon>Nematoda</taxon>
        <taxon>Chromadorea</taxon>
        <taxon>Plectida</taxon>
        <taxon>Plectina</taxon>
        <taxon>Plectoidea</taxon>
        <taxon>Plectidae</taxon>
        <taxon>Plectus</taxon>
    </lineage>
</organism>
<sequence length="252" mass="29081">MIAVRSAVFHYSDGYGEMAELRPMLSPMNGERMPLRHQQLYQQQLHHHAQPDDYDPVNFKYYQVWAVIRQVHCVIYLFPRYLARAVGALAPQHGAEERSGVVLVIWAKRQLPRLWADGGSVRAKWKVFHGHAHSVANGQRYSPGLSAPMFATLFKGKGKRVRDTAAAQYMPLDPSFVHWTIEWPRVSRSVQYARLTQIDKDGEKRNGRDQRTQRVTTRRRRRRRGVKSPLLFCLVSTDEKLGYGRRASMGAQ</sequence>
<dbReference type="AlphaFoldDB" id="A0A914V8S5"/>
<name>A0A914V8S5_9BILA</name>
<protein>
    <submittedName>
        <fullName evidence="3">Uncharacterized protein</fullName>
    </submittedName>
</protein>
<dbReference type="WBParaSite" id="PSAMB.scaffold1683size28757.g14459.t1">
    <property type="protein sequence ID" value="PSAMB.scaffold1683size28757.g14459.t1"/>
    <property type="gene ID" value="PSAMB.scaffold1683size28757.g14459"/>
</dbReference>
<keyword evidence="2" id="KW-1185">Reference proteome</keyword>
<accession>A0A914V8S5</accession>
<evidence type="ECO:0000313" key="3">
    <source>
        <dbReference type="WBParaSite" id="PSAMB.scaffold1683size28757.g14459.t1"/>
    </source>
</evidence>
<feature type="compositionally biased region" description="Basic and acidic residues" evidence="1">
    <location>
        <begin position="198"/>
        <end position="212"/>
    </location>
</feature>